<dbReference type="Proteomes" id="UP001221413">
    <property type="component" value="Unassembled WGS sequence"/>
</dbReference>
<evidence type="ECO:0000256" key="2">
    <source>
        <dbReference type="SAM" id="SignalP"/>
    </source>
</evidence>
<keyword evidence="2" id="KW-0732">Signal</keyword>
<gene>
    <name evidence="3" type="ORF">Dda_9368</name>
</gene>
<feature type="signal peptide" evidence="2">
    <location>
        <begin position="1"/>
        <end position="16"/>
    </location>
</feature>
<evidence type="ECO:0000256" key="1">
    <source>
        <dbReference type="SAM" id="MobiDB-lite"/>
    </source>
</evidence>
<keyword evidence="4" id="KW-1185">Reference proteome</keyword>
<feature type="compositionally biased region" description="Low complexity" evidence="1">
    <location>
        <begin position="153"/>
        <end position="164"/>
    </location>
</feature>
<feature type="region of interest" description="Disordered" evidence="1">
    <location>
        <begin position="153"/>
        <end position="182"/>
    </location>
</feature>
<organism evidence="3 4">
    <name type="scientific">Drechslerella dactyloides</name>
    <name type="common">Nematode-trapping fungus</name>
    <name type="synonym">Arthrobotrys dactyloides</name>
    <dbReference type="NCBI Taxonomy" id="74499"/>
    <lineage>
        <taxon>Eukaryota</taxon>
        <taxon>Fungi</taxon>
        <taxon>Dikarya</taxon>
        <taxon>Ascomycota</taxon>
        <taxon>Pezizomycotina</taxon>
        <taxon>Orbiliomycetes</taxon>
        <taxon>Orbiliales</taxon>
        <taxon>Orbiliaceae</taxon>
        <taxon>Drechslerella</taxon>
    </lineage>
</organism>
<reference evidence="3" key="1">
    <citation type="submission" date="2023-01" db="EMBL/GenBank/DDBJ databases">
        <title>The chitinases involved in constricting ring structure development in the nematode-trapping fungus Drechslerella dactyloides.</title>
        <authorList>
            <person name="Wang R."/>
            <person name="Zhang L."/>
            <person name="Tang P."/>
            <person name="Li S."/>
            <person name="Liang L."/>
        </authorList>
    </citation>
    <scope>NUCLEOTIDE SEQUENCE</scope>
    <source>
        <strain evidence="3">YMF1.00031</strain>
    </source>
</reference>
<evidence type="ECO:0000313" key="4">
    <source>
        <dbReference type="Proteomes" id="UP001221413"/>
    </source>
</evidence>
<dbReference type="EMBL" id="JAQGDS010000017">
    <property type="protein sequence ID" value="KAJ6255909.1"/>
    <property type="molecule type" value="Genomic_DNA"/>
</dbReference>
<accession>A0AAD6NF69</accession>
<feature type="chain" id="PRO_5042062290" evidence="2">
    <location>
        <begin position="17"/>
        <end position="214"/>
    </location>
</feature>
<protein>
    <submittedName>
        <fullName evidence="3">Uncharacterized protein</fullName>
    </submittedName>
</protein>
<name>A0AAD6NF69_DREDA</name>
<proteinExistence type="predicted"/>
<sequence length="214" mass="21178">MKFATLAIVAASAVSAQVTFDNGDFKCLGSAAGKNFCAGDSLKTNIIIRCTGEKGQPGNCNDNLAGIPPVGVKFADCYQTSNTTGDAACSFQGIVYPDGGEPFPIPGFSSSSSAPVYPSSTSSVAPPPTYLPPGNATTTGGSTMATVTATTTTTTCPTTSQAPTGGPPPNPPAGNATYSSTLPIPTQGGSGAGSLIVRDGLVLGAVAFIGFLLL</sequence>
<evidence type="ECO:0000313" key="3">
    <source>
        <dbReference type="EMBL" id="KAJ6255909.1"/>
    </source>
</evidence>
<dbReference type="AlphaFoldDB" id="A0AAD6NF69"/>
<comment type="caution">
    <text evidence="3">The sequence shown here is derived from an EMBL/GenBank/DDBJ whole genome shotgun (WGS) entry which is preliminary data.</text>
</comment>